<dbReference type="AlphaFoldDB" id="A0A915HY41"/>
<keyword evidence="1" id="KW-1185">Reference proteome</keyword>
<protein>
    <submittedName>
        <fullName evidence="2">Uncharacterized protein</fullName>
    </submittedName>
</protein>
<reference evidence="2" key="1">
    <citation type="submission" date="2022-11" db="UniProtKB">
        <authorList>
            <consortium name="WormBaseParasite"/>
        </authorList>
    </citation>
    <scope>IDENTIFICATION</scope>
</reference>
<proteinExistence type="predicted"/>
<sequence length="103" mass="12041">MFMQLINLQRNTVTKIDPLKFDESTHGLKKVALDLGDRFLAPKNLDLGTRWLAIFEHASRSSLRRDGLIEHQVLHNDRYVKSLKFLKRLFLSYGKINSEASWK</sequence>
<dbReference type="WBParaSite" id="nRc.2.0.1.t06750-RA">
    <property type="protein sequence ID" value="nRc.2.0.1.t06750-RA"/>
    <property type="gene ID" value="nRc.2.0.1.g06750"/>
</dbReference>
<name>A0A915HY41_ROMCU</name>
<evidence type="ECO:0000313" key="1">
    <source>
        <dbReference type="Proteomes" id="UP000887565"/>
    </source>
</evidence>
<accession>A0A915HY41</accession>
<organism evidence="1 2">
    <name type="scientific">Romanomermis culicivorax</name>
    <name type="common">Nematode worm</name>
    <dbReference type="NCBI Taxonomy" id="13658"/>
    <lineage>
        <taxon>Eukaryota</taxon>
        <taxon>Metazoa</taxon>
        <taxon>Ecdysozoa</taxon>
        <taxon>Nematoda</taxon>
        <taxon>Enoplea</taxon>
        <taxon>Dorylaimia</taxon>
        <taxon>Mermithida</taxon>
        <taxon>Mermithoidea</taxon>
        <taxon>Mermithidae</taxon>
        <taxon>Romanomermis</taxon>
    </lineage>
</organism>
<evidence type="ECO:0000313" key="2">
    <source>
        <dbReference type="WBParaSite" id="nRc.2.0.1.t06750-RA"/>
    </source>
</evidence>
<dbReference type="Proteomes" id="UP000887565">
    <property type="component" value="Unplaced"/>
</dbReference>